<feature type="compositionally biased region" description="Polar residues" evidence="1">
    <location>
        <begin position="47"/>
        <end position="56"/>
    </location>
</feature>
<reference evidence="2 3" key="1">
    <citation type="submission" date="2020-02" db="EMBL/GenBank/DDBJ databases">
        <title>Whole-genome analyses of novel actinobacteria.</title>
        <authorList>
            <person name="Sahin N."/>
        </authorList>
    </citation>
    <scope>NUCLEOTIDE SEQUENCE [LARGE SCALE GENOMIC DNA]</scope>
    <source>
        <strain evidence="2 3">KC13</strain>
    </source>
</reference>
<dbReference type="Gene3D" id="2.60.40.10">
    <property type="entry name" value="Immunoglobulins"/>
    <property type="match status" value="1"/>
</dbReference>
<accession>A0A6M1QYJ2</accession>
<comment type="caution">
    <text evidence="2">The sequence shown here is derived from an EMBL/GenBank/DDBJ whole genome shotgun (WGS) entry which is preliminary data.</text>
</comment>
<feature type="compositionally biased region" description="Low complexity" evidence="1">
    <location>
        <begin position="384"/>
        <end position="401"/>
    </location>
</feature>
<proteinExistence type="predicted"/>
<evidence type="ECO:0000313" key="2">
    <source>
        <dbReference type="EMBL" id="NGN95075.1"/>
    </source>
</evidence>
<organism evidence="2 3">
    <name type="scientific">Nocardioides turkmenicus</name>
    <dbReference type="NCBI Taxonomy" id="2711220"/>
    <lineage>
        <taxon>Bacteria</taxon>
        <taxon>Bacillati</taxon>
        <taxon>Actinomycetota</taxon>
        <taxon>Actinomycetes</taxon>
        <taxon>Propionibacteriales</taxon>
        <taxon>Nocardioidaceae</taxon>
        <taxon>Nocardioides</taxon>
    </lineage>
</organism>
<feature type="compositionally biased region" description="Polar residues" evidence="1">
    <location>
        <begin position="210"/>
        <end position="233"/>
    </location>
</feature>
<protein>
    <recommendedName>
        <fullName evidence="4">DUF11 domain-containing protein</fullName>
    </recommendedName>
</protein>
<dbReference type="InterPro" id="IPR013783">
    <property type="entry name" value="Ig-like_fold"/>
</dbReference>
<feature type="region of interest" description="Disordered" evidence="1">
    <location>
        <begin position="1"/>
        <end position="91"/>
    </location>
</feature>
<keyword evidence="3" id="KW-1185">Reference proteome</keyword>
<evidence type="ECO:0000256" key="1">
    <source>
        <dbReference type="SAM" id="MobiDB-lite"/>
    </source>
</evidence>
<feature type="region of interest" description="Disordered" evidence="1">
    <location>
        <begin position="210"/>
        <end position="256"/>
    </location>
</feature>
<dbReference type="EMBL" id="JAALAA010000019">
    <property type="protein sequence ID" value="NGN95075.1"/>
    <property type="molecule type" value="Genomic_DNA"/>
</dbReference>
<sequence>MDAQTASEPSPAPAEKTDAEANETAHTMTEKAPVEDAPETVKAPADSTPTVQQQPVTKAETAPEVSATDTKKPRVLVRNGKPAATTDAPVVAHDGQEECECNLTLGTPRVDGQAAGASGRAKVAAGKPATMTITVTNTGNGVISGLRARGAAGSLTCGQTTLAPGQSTTCTGTYTPKAGDQSSTITVDAVTVSGEPLNARVTYYVTGQVADTTDSGSGSDTPVSNQPGTNQPGTGADEPAPGTGSTQPGSSTDEECECNLTLGTPRVGGQAAGSAGKAKVEAGTPVPVTINVTNTGKTVITDLRARGAAGSLTCARGTLAPGQSTTCTGMFTPRVGDQSTTVTVDAVTVGGEPLSGRVTYYVTGTAGSGTNDDPADDEPGSDQPGDGSTTPTDGSGLSTSPLDVVIEPVTETLGSLGGLTGGVGTVPGLPGSPDGSTDEPTDPQGGTDGTDGSGLPSAPQVTPGADGSFTIVLNGTTYKVTSDGTVTPVNGTNGAELPQVTKGADGSYTIVYNGVTYKVQPNGSVTTPTAPTQPGAPQVTPSADGSFTIVLNGTTYKVTSDGTVTPVNGTN</sequence>
<evidence type="ECO:0008006" key="4">
    <source>
        <dbReference type="Google" id="ProtNLM"/>
    </source>
</evidence>
<gene>
    <name evidence="2" type="ORF">G5C66_20345</name>
</gene>
<feature type="non-terminal residue" evidence="2">
    <location>
        <position position="571"/>
    </location>
</feature>
<evidence type="ECO:0000313" key="3">
    <source>
        <dbReference type="Proteomes" id="UP000483261"/>
    </source>
</evidence>
<feature type="region of interest" description="Disordered" evidence="1">
    <location>
        <begin position="362"/>
        <end position="401"/>
    </location>
</feature>
<feature type="compositionally biased region" description="Gly residues" evidence="1">
    <location>
        <begin position="415"/>
        <end position="425"/>
    </location>
</feature>
<name>A0A6M1QYJ2_9ACTN</name>
<dbReference type="RefSeq" id="WP_165112747.1">
    <property type="nucleotide sequence ID" value="NZ_JAALAA010000019.1"/>
</dbReference>
<feature type="region of interest" description="Disordered" evidence="1">
    <location>
        <begin position="413"/>
        <end position="467"/>
    </location>
</feature>
<dbReference type="GO" id="GO:0005975">
    <property type="term" value="P:carbohydrate metabolic process"/>
    <property type="evidence" value="ECO:0007669"/>
    <property type="project" value="UniProtKB-ARBA"/>
</dbReference>
<dbReference type="AlphaFoldDB" id="A0A6M1QYJ2"/>
<dbReference type="Proteomes" id="UP000483261">
    <property type="component" value="Unassembled WGS sequence"/>
</dbReference>